<dbReference type="OrthoDB" id="18996at2759"/>
<dbReference type="RefSeq" id="XP_025363116.1">
    <property type="nucleotide sequence ID" value="XM_025503527.1"/>
</dbReference>
<dbReference type="GeneID" id="37025350"/>
<dbReference type="InterPro" id="IPR038694">
    <property type="entry name" value="DUF427_sf"/>
</dbReference>
<evidence type="ECO:0000313" key="3">
    <source>
        <dbReference type="Proteomes" id="UP000245884"/>
    </source>
</evidence>
<dbReference type="AlphaFoldDB" id="A0A316UU32"/>
<dbReference type="Gene3D" id="2.170.150.40">
    <property type="entry name" value="Domain of unknown function (DUF427)"/>
    <property type="match status" value="1"/>
</dbReference>
<accession>A0A316UU32</accession>
<dbReference type="Proteomes" id="UP000245884">
    <property type="component" value="Unassembled WGS sequence"/>
</dbReference>
<dbReference type="STRING" id="1569628.A0A316UU32"/>
<dbReference type="EMBL" id="KZ819665">
    <property type="protein sequence ID" value="PWN28504.1"/>
    <property type="molecule type" value="Genomic_DNA"/>
</dbReference>
<dbReference type="Pfam" id="PF04248">
    <property type="entry name" value="NTP_transf_9"/>
    <property type="match status" value="1"/>
</dbReference>
<organism evidence="2 3">
    <name type="scientific">Jaminaea rosea</name>
    <dbReference type="NCBI Taxonomy" id="1569628"/>
    <lineage>
        <taxon>Eukaryota</taxon>
        <taxon>Fungi</taxon>
        <taxon>Dikarya</taxon>
        <taxon>Basidiomycota</taxon>
        <taxon>Ustilaginomycotina</taxon>
        <taxon>Exobasidiomycetes</taxon>
        <taxon>Microstromatales</taxon>
        <taxon>Microstromatales incertae sedis</taxon>
        <taxon>Jaminaea</taxon>
    </lineage>
</organism>
<proteinExistence type="predicted"/>
<dbReference type="PANTHER" id="PTHR43058">
    <property type="entry name" value="SLR0655 PROTEIN"/>
    <property type="match status" value="1"/>
</dbReference>
<evidence type="ECO:0000259" key="1">
    <source>
        <dbReference type="Pfam" id="PF04248"/>
    </source>
</evidence>
<name>A0A316UU32_9BASI</name>
<reference evidence="2 3" key="1">
    <citation type="journal article" date="2018" name="Mol. Biol. Evol.">
        <title>Broad Genomic Sampling Reveals a Smut Pathogenic Ancestry of the Fungal Clade Ustilaginomycotina.</title>
        <authorList>
            <person name="Kijpornyongpan T."/>
            <person name="Mondo S.J."/>
            <person name="Barry K."/>
            <person name="Sandor L."/>
            <person name="Lee J."/>
            <person name="Lipzen A."/>
            <person name="Pangilinan J."/>
            <person name="LaButti K."/>
            <person name="Hainaut M."/>
            <person name="Henrissat B."/>
            <person name="Grigoriev I.V."/>
            <person name="Spatafora J.W."/>
            <person name="Aime M.C."/>
        </authorList>
    </citation>
    <scope>NUCLEOTIDE SEQUENCE [LARGE SCALE GENOMIC DNA]</scope>
    <source>
        <strain evidence="2 3">MCA 5214</strain>
    </source>
</reference>
<protein>
    <submittedName>
        <fullName evidence="2">DUF427-domain-containing protein</fullName>
    </submittedName>
</protein>
<gene>
    <name evidence="2" type="ORF">BDZ90DRAFT_150110</name>
</gene>
<feature type="domain" description="DUF427" evidence="1">
    <location>
        <begin position="40"/>
        <end position="129"/>
    </location>
</feature>
<sequence length="179" mass="20299">MSKTVRPVESVWNYPRPPRLEPTSSRLRVIWESKDGGEKRTVAETTKGYRVLETSHPPTYYFPPSSIDMSLLRPSTARRTMCEWKGQATYHDLVLPSDNSTIAARGRAWSYPEPVPEFKSIKDYLCFYASPQSKVGTWRCYVDDDEVTAQEGDFYGSWVTPEITGGERGFKGGPGTMGW</sequence>
<keyword evidence="3" id="KW-1185">Reference proteome</keyword>
<dbReference type="InterPro" id="IPR007361">
    <property type="entry name" value="DUF427"/>
</dbReference>
<dbReference type="PANTHER" id="PTHR43058:SF1">
    <property type="entry name" value="DUF427 DOMAIN-CONTAINING PROTEIN"/>
    <property type="match status" value="1"/>
</dbReference>
<evidence type="ECO:0000313" key="2">
    <source>
        <dbReference type="EMBL" id="PWN28504.1"/>
    </source>
</evidence>